<dbReference type="Pfam" id="PF02698">
    <property type="entry name" value="DUF218"/>
    <property type="match status" value="1"/>
</dbReference>
<keyword evidence="3" id="KW-1185">Reference proteome</keyword>
<dbReference type="InterPro" id="IPR051599">
    <property type="entry name" value="Cell_Envelope_Assoc"/>
</dbReference>
<proteinExistence type="predicted"/>
<dbReference type="Proteomes" id="UP000245263">
    <property type="component" value="Chromosome 1"/>
</dbReference>
<dbReference type="CDD" id="cd06259">
    <property type="entry name" value="YdcF-like"/>
    <property type="match status" value="1"/>
</dbReference>
<feature type="domain" description="DUF218" evidence="1">
    <location>
        <begin position="36"/>
        <end position="168"/>
    </location>
</feature>
<evidence type="ECO:0000259" key="1">
    <source>
        <dbReference type="Pfam" id="PF02698"/>
    </source>
</evidence>
<sequence>MVFIGFVDWDFFRNYDAVPHIQSAEESLPATVALIPGAAVHGNKPSPVLSDRLKCGLSLYQSGKVKKILLSGDNGQADYNELRPMLEFMLANHVKPEDVFVDHAGFRTLDTLIRAKEVFLVNDAIFVSQSFFLPRAIYLGRNLGLNLQAFECNLRTYKKEGYYYWREFFARQLAWWDIHIWDTPPKYLGKPFPISKSGIPTWKGSIIK</sequence>
<organism evidence="2 3">
    <name type="scientific">Leptospira kobayashii</name>
    <dbReference type="NCBI Taxonomy" id="1917830"/>
    <lineage>
        <taxon>Bacteria</taxon>
        <taxon>Pseudomonadati</taxon>
        <taxon>Spirochaetota</taxon>
        <taxon>Spirochaetia</taxon>
        <taxon>Leptospirales</taxon>
        <taxon>Leptospiraceae</taxon>
        <taxon>Leptospira</taxon>
    </lineage>
</organism>
<evidence type="ECO:0000313" key="3">
    <source>
        <dbReference type="Proteomes" id="UP000245263"/>
    </source>
</evidence>
<gene>
    <name evidence="2" type="primary">sanA</name>
    <name evidence="2" type="ORF">LPTSP3_g01710</name>
</gene>
<dbReference type="InterPro" id="IPR003848">
    <property type="entry name" value="DUF218"/>
</dbReference>
<reference evidence="2 3" key="1">
    <citation type="submission" date="2021-08" db="EMBL/GenBank/DDBJ databases">
        <title>Complete genome sequence of Leptospira kobayashii strain E30.</title>
        <authorList>
            <person name="Nakao R."/>
            <person name="Nakamura S."/>
            <person name="Masuzawa T."/>
            <person name="Koizumi N."/>
        </authorList>
    </citation>
    <scope>NUCLEOTIDE SEQUENCE [LARGE SCALE GENOMIC DNA]</scope>
    <source>
        <strain evidence="2 3">E30</strain>
    </source>
</reference>
<dbReference type="PANTHER" id="PTHR30336">
    <property type="entry name" value="INNER MEMBRANE PROTEIN, PROBABLE PERMEASE"/>
    <property type="match status" value="1"/>
</dbReference>
<dbReference type="PANTHER" id="PTHR30336:SF6">
    <property type="entry name" value="INTEGRAL MEMBRANE PROTEIN"/>
    <property type="match status" value="1"/>
</dbReference>
<dbReference type="EMBL" id="AP025028">
    <property type="protein sequence ID" value="BDA77241.1"/>
    <property type="molecule type" value="Genomic_DNA"/>
</dbReference>
<accession>A0ABM7UFB8</accession>
<name>A0ABM7UFB8_9LEPT</name>
<protein>
    <submittedName>
        <fullName evidence="2">Membrane permeability protein SanA</fullName>
    </submittedName>
</protein>
<evidence type="ECO:0000313" key="2">
    <source>
        <dbReference type="EMBL" id="BDA77241.1"/>
    </source>
</evidence>